<dbReference type="Pfam" id="PF00117">
    <property type="entry name" value="GATase"/>
    <property type="match status" value="1"/>
</dbReference>
<dbReference type="Gene3D" id="3.40.50.880">
    <property type="match status" value="1"/>
</dbReference>
<name>A0A6A6GMI5_9PEZI</name>
<dbReference type="EMBL" id="ML992502">
    <property type="protein sequence ID" value="KAF2226946.1"/>
    <property type="molecule type" value="Genomic_DNA"/>
</dbReference>
<sequence>MATPLRIAVLECDTPVPAVAARLGPYGAIFETMLTSGADLLKQETGKEVHLEITKWDVVGKEEYPDLESVDAVLLTGSKHNSFDSDPWILRLVDFTMKILYEQSRVKLIGICFGHQIIGRAMGAKVARSDKGWEVSVTPMQLTKKGEEVFGLGRGEMYIHQMHQDIVYEYPEGVEPLAHSPKCSTQGWYMKGKAITVQGHPEFNNFITSAILDVRHDLGVLKDDIYNDAMSRVGNKHDGIVASKAFLQFVLEG</sequence>
<dbReference type="Proteomes" id="UP000799538">
    <property type="component" value="Unassembled WGS sequence"/>
</dbReference>
<reference evidence="3" key="1">
    <citation type="journal article" date="2020" name="Stud. Mycol.">
        <title>101 Dothideomycetes genomes: A test case for predicting lifestyles and emergence of pathogens.</title>
        <authorList>
            <person name="Haridas S."/>
            <person name="Albert R."/>
            <person name="Binder M."/>
            <person name="Bloem J."/>
            <person name="LaButti K."/>
            <person name="Salamov A."/>
            <person name="Andreopoulos B."/>
            <person name="Baker S."/>
            <person name="Barry K."/>
            <person name="Bills G."/>
            <person name="Bluhm B."/>
            <person name="Cannon C."/>
            <person name="Castanera R."/>
            <person name="Culley D."/>
            <person name="Daum C."/>
            <person name="Ezra D."/>
            <person name="Gonzalez J."/>
            <person name="Henrissat B."/>
            <person name="Kuo A."/>
            <person name="Liang C."/>
            <person name="Lipzen A."/>
            <person name="Lutzoni F."/>
            <person name="Magnuson J."/>
            <person name="Mondo S."/>
            <person name="Nolan M."/>
            <person name="Ohm R."/>
            <person name="Pangilinan J."/>
            <person name="Park H.-J."/>
            <person name="Ramirez L."/>
            <person name="Alfaro M."/>
            <person name="Sun H."/>
            <person name="Tritt A."/>
            <person name="Yoshinaga Y."/>
            <person name="Zwiers L.-H."/>
            <person name="Turgeon B."/>
            <person name="Goodwin S."/>
            <person name="Spatafora J."/>
            <person name="Crous P."/>
            <person name="Grigoriev I."/>
        </authorList>
    </citation>
    <scope>NUCLEOTIDE SEQUENCE [LARGE SCALE GENOMIC DNA]</scope>
    <source>
        <strain evidence="3">CECT 20119</strain>
    </source>
</reference>
<evidence type="ECO:0000313" key="3">
    <source>
        <dbReference type="Proteomes" id="UP000799538"/>
    </source>
</evidence>
<proteinExistence type="predicted"/>
<dbReference type="GO" id="GO:0005829">
    <property type="term" value="C:cytosol"/>
    <property type="evidence" value="ECO:0007669"/>
    <property type="project" value="TreeGrafter"/>
</dbReference>
<evidence type="ECO:0000313" key="2">
    <source>
        <dbReference type="EMBL" id="KAF2226946.1"/>
    </source>
</evidence>
<accession>A0A6A6GMI5</accession>
<dbReference type="InterPro" id="IPR017926">
    <property type="entry name" value="GATASE"/>
</dbReference>
<dbReference type="CDD" id="cd01741">
    <property type="entry name" value="GATase1_1"/>
    <property type="match status" value="1"/>
</dbReference>
<dbReference type="OrthoDB" id="92161at2759"/>
<gene>
    <name evidence="2" type="ORF">BDZ85DRAFT_212260</name>
</gene>
<dbReference type="PANTHER" id="PTHR42695:SF5">
    <property type="entry name" value="GLUTAMINE AMIDOTRANSFERASE YLR126C-RELATED"/>
    <property type="match status" value="1"/>
</dbReference>
<dbReference type="SUPFAM" id="SSF52317">
    <property type="entry name" value="Class I glutamine amidotransferase-like"/>
    <property type="match status" value="1"/>
</dbReference>
<dbReference type="PANTHER" id="PTHR42695">
    <property type="entry name" value="GLUTAMINE AMIDOTRANSFERASE YLR126C-RELATED"/>
    <property type="match status" value="1"/>
</dbReference>
<organism evidence="2 3">
    <name type="scientific">Elsinoe ampelina</name>
    <dbReference type="NCBI Taxonomy" id="302913"/>
    <lineage>
        <taxon>Eukaryota</taxon>
        <taxon>Fungi</taxon>
        <taxon>Dikarya</taxon>
        <taxon>Ascomycota</taxon>
        <taxon>Pezizomycotina</taxon>
        <taxon>Dothideomycetes</taxon>
        <taxon>Dothideomycetidae</taxon>
        <taxon>Myriangiales</taxon>
        <taxon>Elsinoaceae</taxon>
        <taxon>Elsinoe</taxon>
    </lineage>
</organism>
<dbReference type="PROSITE" id="PS51273">
    <property type="entry name" value="GATASE_TYPE_1"/>
    <property type="match status" value="1"/>
</dbReference>
<dbReference type="AlphaFoldDB" id="A0A6A6GMI5"/>
<feature type="domain" description="Glutamine amidotransferase" evidence="1">
    <location>
        <begin position="49"/>
        <end position="204"/>
    </location>
</feature>
<keyword evidence="3" id="KW-1185">Reference proteome</keyword>
<dbReference type="GO" id="GO:0005634">
    <property type="term" value="C:nucleus"/>
    <property type="evidence" value="ECO:0007669"/>
    <property type="project" value="TreeGrafter"/>
</dbReference>
<dbReference type="InterPro" id="IPR029062">
    <property type="entry name" value="Class_I_gatase-like"/>
</dbReference>
<protein>
    <submittedName>
        <fullName evidence="2">GMP synthase</fullName>
    </submittedName>
</protein>
<evidence type="ECO:0000259" key="1">
    <source>
        <dbReference type="Pfam" id="PF00117"/>
    </source>
</evidence>
<dbReference type="InterPro" id="IPR044992">
    <property type="entry name" value="ChyE-like"/>
</dbReference>